<feature type="transmembrane region" description="Helical" evidence="7">
    <location>
        <begin position="337"/>
        <end position="356"/>
    </location>
</feature>
<evidence type="ECO:0000256" key="3">
    <source>
        <dbReference type="ARBA" id="ARBA00012780"/>
    </source>
</evidence>
<feature type="signal peptide" evidence="8">
    <location>
        <begin position="1"/>
        <end position="20"/>
    </location>
</feature>
<evidence type="ECO:0000313" key="9">
    <source>
        <dbReference type="EMBL" id="CAE6214423.1"/>
    </source>
</evidence>
<dbReference type="Proteomes" id="UP000682877">
    <property type="component" value="Chromosome 8"/>
</dbReference>
<evidence type="ECO:0000313" key="10">
    <source>
        <dbReference type="Proteomes" id="UP000682877"/>
    </source>
</evidence>
<dbReference type="InterPro" id="IPR044965">
    <property type="entry name" value="Glyco_hydro_17_plant"/>
</dbReference>
<evidence type="ECO:0000256" key="6">
    <source>
        <dbReference type="RuleBase" id="RU004335"/>
    </source>
</evidence>
<evidence type="ECO:0000256" key="4">
    <source>
        <dbReference type="ARBA" id="ARBA00022801"/>
    </source>
</evidence>
<name>A0A8S2AZS5_ARAAE</name>
<comment type="similarity">
    <text evidence="2 6">Belongs to the glycosyl hydrolase 17 family.</text>
</comment>
<protein>
    <recommendedName>
        <fullName evidence="3">glucan endo-1,3-beta-D-glucosidase</fullName>
        <ecNumber evidence="3">3.2.1.39</ecNumber>
    </recommendedName>
</protein>
<keyword evidence="5" id="KW-0326">Glycosidase</keyword>
<keyword evidence="4" id="KW-0378">Hydrolase</keyword>
<reference evidence="9" key="1">
    <citation type="submission" date="2021-01" db="EMBL/GenBank/DDBJ databases">
        <authorList>
            <person name="Bezrukov I."/>
        </authorList>
    </citation>
    <scope>NUCLEOTIDE SEQUENCE</scope>
</reference>
<dbReference type="AlphaFoldDB" id="A0A8S2AZS5"/>
<dbReference type="InterPro" id="IPR000490">
    <property type="entry name" value="Glyco_hydro_17"/>
</dbReference>
<dbReference type="Gene3D" id="3.20.20.80">
    <property type="entry name" value="Glycosidases"/>
    <property type="match status" value="1"/>
</dbReference>
<keyword evidence="7" id="KW-0472">Membrane</keyword>
<evidence type="ECO:0000256" key="2">
    <source>
        <dbReference type="ARBA" id="ARBA00008773"/>
    </source>
</evidence>
<gene>
    <name evidence="9" type="ORF">AARE701A_LOCUS20292</name>
</gene>
<dbReference type="EC" id="3.2.1.39" evidence="3"/>
<dbReference type="Pfam" id="PF00332">
    <property type="entry name" value="Glyco_hydro_17"/>
    <property type="match status" value="1"/>
</dbReference>
<accession>A0A8S2AZS5</accession>
<organism evidence="9 10">
    <name type="scientific">Arabidopsis arenosa</name>
    <name type="common">Sand rock-cress</name>
    <name type="synonym">Cardaminopsis arenosa</name>
    <dbReference type="NCBI Taxonomy" id="38785"/>
    <lineage>
        <taxon>Eukaryota</taxon>
        <taxon>Viridiplantae</taxon>
        <taxon>Streptophyta</taxon>
        <taxon>Embryophyta</taxon>
        <taxon>Tracheophyta</taxon>
        <taxon>Spermatophyta</taxon>
        <taxon>Magnoliopsida</taxon>
        <taxon>eudicotyledons</taxon>
        <taxon>Gunneridae</taxon>
        <taxon>Pentapetalae</taxon>
        <taxon>rosids</taxon>
        <taxon>malvids</taxon>
        <taxon>Brassicales</taxon>
        <taxon>Brassicaceae</taxon>
        <taxon>Camelineae</taxon>
        <taxon>Arabidopsis</taxon>
    </lineage>
</organism>
<keyword evidence="7" id="KW-1133">Transmembrane helix</keyword>
<evidence type="ECO:0000256" key="5">
    <source>
        <dbReference type="ARBA" id="ARBA00023295"/>
    </source>
</evidence>
<dbReference type="SUPFAM" id="SSF51445">
    <property type="entry name" value="(Trans)glycosidases"/>
    <property type="match status" value="1"/>
</dbReference>
<proteinExistence type="inferred from homology"/>
<sequence>MKSHSLNLFLLIALTAIARSTTISHTTIGFTYSAPASISGSVELWTKRIAAKFVSMKIPSVRLLDSNPAVISAFAYTNVSLLLSVPNTLVPILASNRSLAMRWVHIHVLPFHRRTKISTISVGNELITYSPEVSPFFLLRAMQNVHKSLSDLRIYGISVSTTFSFLDIIPSSAAKLNKSEAINISPILQFLEETDSSLLISFCPYNVFRSRCSNPIGIDLFKKLPLNFRDDLTTGVKLFDMMVDVVIGSMAVRGHENLPVIVAETGLPRSGINDASEFHARWIYSELWLKELIARLSKQTVSQPLSKLTVSEVYLYELVEKDATLGIECYGLSSTVVYVWLSLLCFVICYAMLEICRQKRKSRRLEALLLWLSDMESQKYQILIQCREHLLEVLPYERGWSAQSTQDLLASIGQMMRDLKNGKPFYPNEDNAYKNIEEIRRLEEEHLERFKDYAKAIKEFRDAAEEYYMDPSRAFDD</sequence>
<keyword evidence="8" id="KW-0732">Signal</keyword>
<feature type="chain" id="PRO_5035903841" description="glucan endo-1,3-beta-D-glucosidase" evidence="8">
    <location>
        <begin position="21"/>
        <end position="477"/>
    </location>
</feature>
<evidence type="ECO:0000256" key="1">
    <source>
        <dbReference type="ARBA" id="ARBA00000382"/>
    </source>
</evidence>
<dbReference type="GO" id="GO:0042973">
    <property type="term" value="F:glucan endo-1,3-beta-D-glucosidase activity"/>
    <property type="evidence" value="ECO:0007669"/>
    <property type="project" value="UniProtKB-EC"/>
</dbReference>
<dbReference type="InterPro" id="IPR017853">
    <property type="entry name" value="GH"/>
</dbReference>
<keyword evidence="7" id="KW-0812">Transmembrane</keyword>
<evidence type="ECO:0000256" key="7">
    <source>
        <dbReference type="SAM" id="Phobius"/>
    </source>
</evidence>
<dbReference type="PANTHER" id="PTHR32227">
    <property type="entry name" value="GLUCAN ENDO-1,3-BETA-GLUCOSIDASE BG1-RELATED-RELATED"/>
    <property type="match status" value="1"/>
</dbReference>
<dbReference type="GO" id="GO:0005975">
    <property type="term" value="P:carbohydrate metabolic process"/>
    <property type="evidence" value="ECO:0007669"/>
    <property type="project" value="InterPro"/>
</dbReference>
<dbReference type="EMBL" id="LR999458">
    <property type="protein sequence ID" value="CAE6214423.1"/>
    <property type="molecule type" value="Genomic_DNA"/>
</dbReference>
<comment type="catalytic activity">
    <reaction evidence="1">
        <text>Hydrolysis of (1-&gt;3)-beta-D-glucosidic linkages in (1-&gt;3)-beta-D-glucans.</text>
        <dbReference type="EC" id="3.2.1.39"/>
    </reaction>
</comment>
<keyword evidence="10" id="KW-1185">Reference proteome</keyword>
<evidence type="ECO:0000256" key="8">
    <source>
        <dbReference type="SAM" id="SignalP"/>
    </source>
</evidence>